<feature type="transmembrane region" description="Helical" evidence="7">
    <location>
        <begin position="262"/>
        <end position="286"/>
    </location>
</feature>
<comment type="similarity">
    <text evidence="2">Belongs to the major facilitator superfamily. Sugar transporter (TC 2.A.1.1) family.</text>
</comment>
<proteinExistence type="inferred from homology"/>
<dbReference type="PANTHER" id="PTHR48022:SF7">
    <property type="entry name" value="MAJOR FACILITATOR SUPERFAMILY (MFS) PROFILE DOMAIN-CONTAINING PROTEIN-RELATED"/>
    <property type="match status" value="1"/>
</dbReference>
<feature type="transmembrane region" description="Helical" evidence="7">
    <location>
        <begin position="172"/>
        <end position="191"/>
    </location>
</feature>
<keyword evidence="4 7" id="KW-0812">Transmembrane</keyword>
<dbReference type="PRINTS" id="PR00171">
    <property type="entry name" value="SUGRTRNSPORT"/>
</dbReference>
<feature type="transmembrane region" description="Helical" evidence="7">
    <location>
        <begin position="298"/>
        <end position="318"/>
    </location>
</feature>
<keyword evidence="6 7" id="KW-0472">Membrane</keyword>
<accession>A0ABP0EBE9</accession>
<feature type="transmembrane region" description="Helical" evidence="7">
    <location>
        <begin position="58"/>
        <end position="78"/>
    </location>
</feature>
<dbReference type="SUPFAM" id="SSF103473">
    <property type="entry name" value="MFS general substrate transporter"/>
    <property type="match status" value="1"/>
</dbReference>
<feature type="transmembrane region" description="Helical" evidence="7">
    <location>
        <begin position="375"/>
        <end position="399"/>
    </location>
</feature>
<evidence type="ECO:0000313" key="10">
    <source>
        <dbReference type="Proteomes" id="UP001497600"/>
    </source>
</evidence>
<dbReference type="InterPro" id="IPR003663">
    <property type="entry name" value="Sugar/inositol_transpt"/>
</dbReference>
<protein>
    <recommendedName>
        <fullName evidence="8">Major facilitator superfamily (MFS) profile domain-containing protein</fullName>
    </recommendedName>
</protein>
<dbReference type="Pfam" id="PF00083">
    <property type="entry name" value="Sugar_tr"/>
    <property type="match status" value="1"/>
</dbReference>
<feature type="transmembrane region" description="Helical" evidence="7">
    <location>
        <begin position="330"/>
        <end position="350"/>
    </location>
</feature>
<feature type="transmembrane region" description="Helical" evidence="7">
    <location>
        <begin position="7"/>
        <end position="24"/>
    </location>
</feature>
<dbReference type="Gene3D" id="1.20.1250.20">
    <property type="entry name" value="MFS general substrate transporter like domains"/>
    <property type="match status" value="1"/>
</dbReference>
<dbReference type="InterPro" id="IPR050360">
    <property type="entry name" value="MFS_Sugar_Transporters"/>
</dbReference>
<dbReference type="Proteomes" id="UP001497600">
    <property type="component" value="Chromosome C"/>
</dbReference>
<organism evidence="9 10">
    <name type="scientific">[Candida] anglica</name>
    <dbReference type="NCBI Taxonomy" id="148631"/>
    <lineage>
        <taxon>Eukaryota</taxon>
        <taxon>Fungi</taxon>
        <taxon>Dikarya</taxon>
        <taxon>Ascomycota</taxon>
        <taxon>Saccharomycotina</taxon>
        <taxon>Pichiomycetes</taxon>
        <taxon>Debaryomycetaceae</taxon>
        <taxon>Kurtzmaniella</taxon>
    </lineage>
</organism>
<evidence type="ECO:0000256" key="5">
    <source>
        <dbReference type="ARBA" id="ARBA00022989"/>
    </source>
</evidence>
<feature type="transmembrane region" description="Helical" evidence="7">
    <location>
        <begin position="85"/>
        <end position="103"/>
    </location>
</feature>
<sequence length="750" mass="83383">MLSKTYNVIGITAIVSISGFLLGLESSSLTSFLSSTQFTNYFGLLNVLEQSMVSSSNSMGAVVGCIICGTLCDTLGCIATLQYACLIWISGTALAVFSVNIYMLVLARLFKGTAVGFISTVIPVYVVEALPDERRGMTLSIVQLSSSCGALALYYIGYVFQTYISSDLSFRYTWAVEAIPTLLFLLLSFFLPESPKWFASRSKWVEAATILDRLNKHNSQKRGEREVMGDKQYVLSAYTAQPEVKKGTFADLFGREYWKYTVIGISIQSLVQFAGVTTFMYFFVYICGICGLEEKDRVWTVSLQYVTLSAFTLFPILLVDSCRRKDAMVFGFFILGAAYACIWALILVYTNENLRVELVPNSPFNSGITDEPASAVLALFLFLVAVFSTSIQSVSWLYTGEIFPISIRSKGSAICMGVSWALNMCLTLLMPMLLNFLTYWVFGIFSILCLGASIILLSFPETRDLNAVQLESLYTSNVMVNCQVISDTCTSSALDNEPLVNRFNAVDSSDMKSKQSTLLEKEEAKFEYSNNNGKEYLTETDKLIMEELKDRTNLYENINSATSKNSSSLELPTAKGIMSKAIKLEIPKEPTIENERSKSKKRNISGVSTNEYKDAIATPERQSTIGTNSVTNDSESYYSNDWHLENKTASSMPNKPYIIPGALTTSSTISDNIGTSQPGITYEPAAFLRQNNQHNLVVRNSPLQQETRLQIEKFSKNPSLRNNARFGSNKNIMNTIARTNNQEEIHSDVE</sequence>
<reference evidence="9 10" key="1">
    <citation type="submission" date="2024-01" db="EMBL/GenBank/DDBJ databases">
        <authorList>
            <consortium name="Genoscope - CEA"/>
            <person name="William W."/>
        </authorList>
    </citation>
    <scope>NUCLEOTIDE SEQUENCE [LARGE SCALE GENOMIC DNA]</scope>
    <source>
        <strain evidence="9 10">29B2s-10</strain>
    </source>
</reference>
<evidence type="ECO:0000256" key="1">
    <source>
        <dbReference type="ARBA" id="ARBA00004141"/>
    </source>
</evidence>
<comment type="subcellular location">
    <subcellularLocation>
        <location evidence="1">Membrane</location>
        <topology evidence="1">Multi-pass membrane protein</topology>
    </subcellularLocation>
</comment>
<dbReference type="PANTHER" id="PTHR48022">
    <property type="entry name" value="PLASTIDIC GLUCOSE TRANSPORTER 4"/>
    <property type="match status" value="1"/>
</dbReference>
<keyword evidence="10" id="KW-1185">Reference proteome</keyword>
<evidence type="ECO:0000256" key="7">
    <source>
        <dbReference type="SAM" id="Phobius"/>
    </source>
</evidence>
<dbReference type="InterPro" id="IPR036259">
    <property type="entry name" value="MFS_trans_sf"/>
</dbReference>
<feature type="transmembrane region" description="Helical" evidence="7">
    <location>
        <begin position="439"/>
        <end position="459"/>
    </location>
</feature>
<feature type="domain" description="Major facilitator superfamily (MFS) profile" evidence="8">
    <location>
        <begin position="11"/>
        <end position="464"/>
    </location>
</feature>
<evidence type="ECO:0000256" key="6">
    <source>
        <dbReference type="ARBA" id="ARBA00023136"/>
    </source>
</evidence>
<gene>
    <name evidence="9" type="ORF">CAAN4_C03576</name>
</gene>
<dbReference type="InterPro" id="IPR005828">
    <property type="entry name" value="MFS_sugar_transport-like"/>
</dbReference>
<keyword evidence="5 7" id="KW-1133">Transmembrane helix</keyword>
<evidence type="ECO:0000259" key="8">
    <source>
        <dbReference type="PROSITE" id="PS50850"/>
    </source>
</evidence>
<feature type="transmembrane region" description="Helical" evidence="7">
    <location>
        <begin position="109"/>
        <end position="127"/>
    </location>
</feature>
<name>A0ABP0EBE9_9ASCO</name>
<evidence type="ECO:0000313" key="9">
    <source>
        <dbReference type="EMBL" id="CAK7899632.1"/>
    </source>
</evidence>
<dbReference type="EMBL" id="OZ004255">
    <property type="protein sequence ID" value="CAK7899632.1"/>
    <property type="molecule type" value="Genomic_DNA"/>
</dbReference>
<dbReference type="InterPro" id="IPR020846">
    <property type="entry name" value="MFS_dom"/>
</dbReference>
<evidence type="ECO:0000256" key="4">
    <source>
        <dbReference type="ARBA" id="ARBA00022692"/>
    </source>
</evidence>
<evidence type="ECO:0000256" key="3">
    <source>
        <dbReference type="ARBA" id="ARBA00022448"/>
    </source>
</evidence>
<feature type="transmembrane region" description="Helical" evidence="7">
    <location>
        <begin position="411"/>
        <end position="433"/>
    </location>
</feature>
<evidence type="ECO:0000256" key="2">
    <source>
        <dbReference type="ARBA" id="ARBA00010992"/>
    </source>
</evidence>
<dbReference type="PROSITE" id="PS50850">
    <property type="entry name" value="MFS"/>
    <property type="match status" value="1"/>
</dbReference>
<feature type="transmembrane region" description="Helical" evidence="7">
    <location>
        <begin position="139"/>
        <end position="160"/>
    </location>
</feature>
<keyword evidence="3" id="KW-0813">Transport</keyword>